<comment type="subcellular location">
    <subcellularLocation>
        <location evidence="1">Membrane</location>
        <topology evidence="1">Multi-pass membrane protein</topology>
    </subcellularLocation>
</comment>
<evidence type="ECO:0000256" key="3">
    <source>
        <dbReference type="ARBA" id="ARBA00022989"/>
    </source>
</evidence>
<accession>A0A7D6ZFS1</accession>
<evidence type="ECO:0000256" key="5">
    <source>
        <dbReference type="SAM" id="Phobius"/>
    </source>
</evidence>
<keyword evidence="4 5" id="KW-0472">Membrane</keyword>
<feature type="transmembrane region" description="Helical" evidence="5">
    <location>
        <begin position="189"/>
        <end position="215"/>
    </location>
</feature>
<feature type="transmembrane region" description="Helical" evidence="5">
    <location>
        <begin position="21"/>
        <end position="42"/>
    </location>
</feature>
<name>A0A7D6ZFS1_9CLOT</name>
<evidence type="ECO:0000313" key="7">
    <source>
        <dbReference type="EMBL" id="QLY78619.1"/>
    </source>
</evidence>
<dbReference type="AlphaFoldDB" id="A0A7D6ZFS1"/>
<dbReference type="PANTHER" id="PTHR43027:SF1">
    <property type="entry name" value="DOXORUBICIN RESISTANCE ABC TRANSPORTER PERMEASE PROTEIN DRRC-RELATED"/>
    <property type="match status" value="1"/>
</dbReference>
<dbReference type="GO" id="GO:0140359">
    <property type="term" value="F:ABC-type transporter activity"/>
    <property type="evidence" value="ECO:0007669"/>
    <property type="project" value="InterPro"/>
</dbReference>
<feature type="transmembrane region" description="Helical" evidence="5">
    <location>
        <begin position="306"/>
        <end position="327"/>
    </location>
</feature>
<feature type="transmembrane region" description="Helical" evidence="5">
    <location>
        <begin position="227"/>
        <end position="245"/>
    </location>
</feature>
<dbReference type="InterPro" id="IPR013525">
    <property type="entry name" value="ABC2_TM"/>
</dbReference>
<evidence type="ECO:0000259" key="6">
    <source>
        <dbReference type="Pfam" id="PF01061"/>
    </source>
</evidence>
<dbReference type="RefSeq" id="WP_181600951.1">
    <property type="nucleotide sequence ID" value="NZ_CP059378.1"/>
</dbReference>
<reference evidence="7 8" key="1">
    <citation type="submission" date="2020-07" db="EMBL/GenBank/DDBJ databases">
        <title>Electron transfer.</title>
        <authorList>
            <person name="Huang L."/>
            <person name="Liu X."/>
            <person name="Zhou S."/>
        </authorList>
    </citation>
    <scope>NUCLEOTIDE SEQUENCE [LARGE SCALE GENOMIC DNA]</scope>
    <source>
        <strain evidence="7 8">Lx1</strain>
    </source>
</reference>
<dbReference type="Proteomes" id="UP000512286">
    <property type="component" value="Chromosome"/>
</dbReference>
<organism evidence="7 8">
    <name type="scientific">Clostridium intestinale</name>
    <dbReference type="NCBI Taxonomy" id="36845"/>
    <lineage>
        <taxon>Bacteria</taxon>
        <taxon>Bacillati</taxon>
        <taxon>Bacillota</taxon>
        <taxon>Clostridia</taxon>
        <taxon>Eubacteriales</taxon>
        <taxon>Clostridiaceae</taxon>
        <taxon>Clostridium</taxon>
    </lineage>
</organism>
<evidence type="ECO:0000256" key="1">
    <source>
        <dbReference type="ARBA" id="ARBA00004141"/>
    </source>
</evidence>
<feature type="domain" description="ABC-2 type transporter transmembrane" evidence="6">
    <location>
        <begin position="145"/>
        <end position="298"/>
    </location>
</feature>
<dbReference type="Pfam" id="PF01061">
    <property type="entry name" value="ABC2_membrane"/>
    <property type="match status" value="1"/>
</dbReference>
<dbReference type="PANTHER" id="PTHR43027">
    <property type="entry name" value="DOXORUBICIN RESISTANCE ABC TRANSPORTER PERMEASE PROTEIN DRRC-RELATED"/>
    <property type="match status" value="1"/>
</dbReference>
<evidence type="ECO:0000256" key="2">
    <source>
        <dbReference type="ARBA" id="ARBA00022692"/>
    </source>
</evidence>
<dbReference type="InterPro" id="IPR052902">
    <property type="entry name" value="ABC-2_transporter"/>
</dbReference>
<evidence type="ECO:0000313" key="8">
    <source>
        <dbReference type="Proteomes" id="UP000512286"/>
    </source>
</evidence>
<keyword evidence="2 5" id="KW-0812">Transmembrane</keyword>
<dbReference type="EMBL" id="CP059378">
    <property type="protein sequence ID" value="QLY78619.1"/>
    <property type="molecule type" value="Genomic_DNA"/>
</dbReference>
<dbReference type="KEGG" id="cint:HZF06_16215"/>
<feature type="transmembrane region" description="Helical" evidence="5">
    <location>
        <begin position="257"/>
        <end position="276"/>
    </location>
</feature>
<proteinExistence type="predicted"/>
<evidence type="ECO:0000256" key="4">
    <source>
        <dbReference type="ARBA" id="ARBA00023136"/>
    </source>
</evidence>
<sequence length="338" mass="37911">MGIILVIKNNIKRELKNKGKFLVIFFMPTIIIALTVVGNFLMKPSVTIGIVNESKEQENLQLIELLKKTENLKVNTANKESIKTDLIMGKYSVTLDLKDDDIEFYSEDGYRKKEIERLVYLYKENNYNVDLKQFSPELFKESMSMSERVMALVSMCLFITTAMTASILIRDKEEGILTRFRYSPKKVSVYTLGNLIYNFLITLTQLAMAFIISGLLKIDIGMGGKEIILLGFIITFVSTSLGGFIGSAFKTEIQANIMSSVVAVISSLLGGAFIPIDKMPKAMKLISNITPTKWIVSLTSEFENGLLITLNTSLVVLLLFGSILLILSNMFNSRKLNN</sequence>
<protein>
    <submittedName>
        <fullName evidence="7">ABC transporter permease</fullName>
    </submittedName>
</protein>
<feature type="transmembrane region" description="Helical" evidence="5">
    <location>
        <begin position="149"/>
        <end position="169"/>
    </location>
</feature>
<dbReference type="GO" id="GO:0016020">
    <property type="term" value="C:membrane"/>
    <property type="evidence" value="ECO:0007669"/>
    <property type="project" value="UniProtKB-SubCell"/>
</dbReference>
<gene>
    <name evidence="7" type="ORF">HZF06_16215</name>
</gene>
<keyword evidence="3 5" id="KW-1133">Transmembrane helix</keyword>